<sequence>MTHVVQQLLKTEMPMNTGQMPEIQPFANPLNCPEESR</sequence>
<gene>
    <name evidence="2" type="ORF">AQPE_2867</name>
</gene>
<evidence type="ECO:0000313" key="2">
    <source>
        <dbReference type="EMBL" id="BBE18703.1"/>
    </source>
</evidence>
<dbReference type="EMBL" id="AP018694">
    <property type="protein sequence ID" value="BBE18703.1"/>
    <property type="molecule type" value="Genomic_DNA"/>
</dbReference>
<dbReference type="AlphaFoldDB" id="A0A5K7SAV0"/>
<name>A0A5K7SAV0_9BACT</name>
<evidence type="ECO:0000313" key="3">
    <source>
        <dbReference type="Proteomes" id="UP001193389"/>
    </source>
</evidence>
<organism evidence="2 3">
    <name type="scientific">Aquipluma nitroreducens</name>
    <dbReference type="NCBI Taxonomy" id="2010828"/>
    <lineage>
        <taxon>Bacteria</taxon>
        <taxon>Pseudomonadati</taxon>
        <taxon>Bacteroidota</taxon>
        <taxon>Bacteroidia</taxon>
        <taxon>Marinilabiliales</taxon>
        <taxon>Prolixibacteraceae</taxon>
        <taxon>Aquipluma</taxon>
    </lineage>
</organism>
<reference evidence="2" key="1">
    <citation type="journal article" date="2020" name="Int. J. Syst. Evol. Microbiol.">
        <title>Aquipluma nitroreducens gen. nov. sp. nov., a novel facultatively anaerobic bacterium isolated from a freshwater lake.</title>
        <authorList>
            <person name="Watanabe M."/>
            <person name="Kojima H."/>
            <person name="Fukui M."/>
        </authorList>
    </citation>
    <scope>NUCLEOTIDE SEQUENCE</scope>
    <source>
        <strain evidence="2">MeG22</strain>
    </source>
</reference>
<dbReference type="Proteomes" id="UP001193389">
    <property type="component" value="Chromosome"/>
</dbReference>
<protein>
    <submittedName>
        <fullName evidence="2">Uncharacterized protein</fullName>
    </submittedName>
</protein>
<proteinExistence type="predicted"/>
<feature type="region of interest" description="Disordered" evidence="1">
    <location>
        <begin position="12"/>
        <end position="37"/>
    </location>
</feature>
<accession>A0A5K7SAV0</accession>
<evidence type="ECO:0000256" key="1">
    <source>
        <dbReference type="SAM" id="MobiDB-lite"/>
    </source>
</evidence>
<dbReference type="KEGG" id="anf:AQPE_2867"/>
<keyword evidence="3" id="KW-1185">Reference proteome</keyword>